<keyword evidence="2" id="KW-1133">Transmembrane helix</keyword>
<dbReference type="SUPFAM" id="SSF143456">
    <property type="entry name" value="VC0467-like"/>
    <property type="match status" value="1"/>
</dbReference>
<evidence type="ECO:0000256" key="1">
    <source>
        <dbReference type="SAM" id="MobiDB-lite"/>
    </source>
</evidence>
<proteinExistence type="predicted"/>
<dbReference type="InterPro" id="IPR003774">
    <property type="entry name" value="AlgH-like"/>
</dbReference>
<dbReference type="Gene3D" id="3.40.1740.10">
    <property type="entry name" value="VC0467-like"/>
    <property type="match status" value="1"/>
</dbReference>
<dbReference type="PANTHER" id="PTHR31984:SF17">
    <property type="entry name" value="TRANSCRIPTIONAL REGULATOR"/>
    <property type="match status" value="1"/>
</dbReference>
<keyword evidence="2" id="KW-0812">Transmembrane</keyword>
<keyword evidence="2" id="KW-0472">Membrane</keyword>
<feature type="region of interest" description="Disordered" evidence="1">
    <location>
        <begin position="70"/>
        <end position="104"/>
    </location>
</feature>
<feature type="region of interest" description="Disordered" evidence="1">
    <location>
        <begin position="125"/>
        <end position="180"/>
    </location>
</feature>
<organism evidence="3 4">
    <name type="scientific">Cylindrotheca closterium</name>
    <dbReference type="NCBI Taxonomy" id="2856"/>
    <lineage>
        <taxon>Eukaryota</taxon>
        <taxon>Sar</taxon>
        <taxon>Stramenopiles</taxon>
        <taxon>Ochrophyta</taxon>
        <taxon>Bacillariophyta</taxon>
        <taxon>Bacillariophyceae</taxon>
        <taxon>Bacillariophycidae</taxon>
        <taxon>Bacillariales</taxon>
        <taxon>Bacillariaceae</taxon>
        <taxon>Cylindrotheca</taxon>
    </lineage>
</organism>
<sequence length="505" mass="56176">MRRQQQQQQQQRQQAPTLLLVLPRIRLSLLFIVNAAIVLSQLRMATAFAFAFAFPFPFLLVPSRNSLSMSRQQRHTQQQHRKYPFALYSSSNSPNGDDRDVDSSQFGLEDWRKFRASLIAKEAEAAEASETETQNVIGNTDNGDNGDNSDNSDNGNGKENGNGKDDSSALKDKESKLKRKTVAEENERLLEQQNAELAKEYKKEAWAHLIAEPEVGGLICRMPIEGELYWGTGFWKEKLDTLLSIDTMGPPKSQMEHWFPMAERMLARELEIITANAGKNGILNPNDLPEDSRELLEMYLDYKQTWQEVCLMLGSTQGVVINRPITQNVNKGLAKLLLEGQPTASTAATSSISDKQENEELPFGFIDTFIQAFGQAAVYMGGPDLQAEPALLVHGIDTLEGASELAPGTGIYIGGLKAAVQGVLDGKYQPLDFRFFLGRKVFEDGHSLKAKIDQAAYKAIACNRSLALKQCLGLPKPLWHEVLELCGGDMKSVSQIELAKRLDLR</sequence>
<feature type="compositionally biased region" description="Basic and acidic residues" evidence="1">
    <location>
        <begin position="161"/>
        <end position="180"/>
    </location>
</feature>
<dbReference type="Pfam" id="PF02622">
    <property type="entry name" value="DUF179"/>
    <property type="match status" value="1"/>
</dbReference>
<feature type="compositionally biased region" description="Low complexity" evidence="1">
    <location>
        <begin position="131"/>
        <end position="159"/>
    </location>
</feature>
<evidence type="ECO:0000313" key="4">
    <source>
        <dbReference type="Proteomes" id="UP001295423"/>
    </source>
</evidence>
<dbReference type="Proteomes" id="UP001295423">
    <property type="component" value="Unassembled WGS sequence"/>
</dbReference>
<accession>A0AAD2G594</accession>
<dbReference type="AlphaFoldDB" id="A0AAD2G594"/>
<reference evidence="3" key="1">
    <citation type="submission" date="2023-08" db="EMBL/GenBank/DDBJ databases">
        <authorList>
            <person name="Audoor S."/>
            <person name="Bilcke G."/>
        </authorList>
    </citation>
    <scope>NUCLEOTIDE SEQUENCE</scope>
</reference>
<feature type="transmembrane region" description="Helical" evidence="2">
    <location>
        <begin position="21"/>
        <end position="39"/>
    </location>
</feature>
<gene>
    <name evidence="3" type="ORF">CYCCA115_LOCUS19816</name>
</gene>
<dbReference type="EMBL" id="CAKOGP040002114">
    <property type="protein sequence ID" value="CAJ1962707.1"/>
    <property type="molecule type" value="Genomic_DNA"/>
</dbReference>
<evidence type="ECO:0000313" key="3">
    <source>
        <dbReference type="EMBL" id="CAJ1962707.1"/>
    </source>
</evidence>
<evidence type="ECO:0000256" key="2">
    <source>
        <dbReference type="SAM" id="Phobius"/>
    </source>
</evidence>
<protein>
    <submittedName>
        <fullName evidence="3">Uncharacterized protein</fullName>
    </submittedName>
</protein>
<comment type="caution">
    <text evidence="3">The sequence shown here is derived from an EMBL/GenBank/DDBJ whole genome shotgun (WGS) entry which is preliminary data.</text>
</comment>
<feature type="compositionally biased region" description="Basic residues" evidence="1">
    <location>
        <begin position="72"/>
        <end position="83"/>
    </location>
</feature>
<dbReference type="PANTHER" id="PTHR31984">
    <property type="entry name" value="TRANSPORTER, PUTATIVE (DUF179)-RELATED"/>
    <property type="match status" value="1"/>
</dbReference>
<keyword evidence="4" id="KW-1185">Reference proteome</keyword>
<name>A0AAD2G594_9STRA</name>